<organism evidence="1 2">
    <name type="scientific">Durusdinium trenchii</name>
    <dbReference type="NCBI Taxonomy" id="1381693"/>
    <lineage>
        <taxon>Eukaryota</taxon>
        <taxon>Sar</taxon>
        <taxon>Alveolata</taxon>
        <taxon>Dinophyceae</taxon>
        <taxon>Suessiales</taxon>
        <taxon>Symbiodiniaceae</taxon>
        <taxon>Durusdinium</taxon>
    </lineage>
</organism>
<keyword evidence="2" id="KW-1185">Reference proteome</keyword>
<evidence type="ECO:0000313" key="2">
    <source>
        <dbReference type="Proteomes" id="UP001642464"/>
    </source>
</evidence>
<gene>
    <name evidence="1" type="ORF">SCF082_LOCUS30266</name>
</gene>
<dbReference type="CDD" id="cd16841">
    <property type="entry name" value="RraA_family"/>
    <property type="match status" value="1"/>
</dbReference>
<protein>
    <submittedName>
        <fullName evidence="1">4-hydroxy-4-methyl-2-oxoglutarate aldolase (HMG aldolase) (Oxaloacetate decarboxylase) (OAA decarboxylase) (Regulator of ribonuclease activity homolog) (RraA-like protein)</fullName>
    </submittedName>
</protein>
<sequence length="274" mass="29720">MMFLDEAASEKSGAGKPPALGGWVLCPASVNPNEQIRIVDVMQEALCDASDKKARVITSVRPLKPGPLRGKAPTATGATKKLPVLDGRVDGDFLEVLVALREAQPGEVIMIDAGLRRGDEVWPQTGGLFGELLANEAQRRRLSGLVIDGNCRDTPLLRQMSLPIYHRGQHPNAGTAKKRGRSQVEIQMGGVSIQPGDFVLGDDDGLVVCRPRPRKFGELSACEACDYMSRNELNMEEKPVREVECVHSHFGSSPFLACAQADRQPSSKLRITQA</sequence>
<dbReference type="EMBL" id="CAXAMM010024880">
    <property type="protein sequence ID" value="CAK9056097.1"/>
    <property type="molecule type" value="Genomic_DNA"/>
</dbReference>
<comment type="caution">
    <text evidence="1">The sequence shown here is derived from an EMBL/GenBank/DDBJ whole genome shotgun (WGS) entry which is preliminary data.</text>
</comment>
<dbReference type="InterPro" id="IPR005493">
    <property type="entry name" value="RraA/RraA-like"/>
</dbReference>
<dbReference type="PANTHER" id="PTHR33254">
    <property type="entry name" value="4-HYDROXY-4-METHYL-2-OXOGLUTARATE ALDOLASE 3-RELATED"/>
    <property type="match status" value="1"/>
</dbReference>
<reference evidence="1 2" key="1">
    <citation type="submission" date="2024-02" db="EMBL/GenBank/DDBJ databases">
        <authorList>
            <person name="Chen Y."/>
            <person name="Shah S."/>
            <person name="Dougan E. K."/>
            <person name="Thang M."/>
            <person name="Chan C."/>
        </authorList>
    </citation>
    <scope>NUCLEOTIDE SEQUENCE [LARGE SCALE GENOMIC DNA]</scope>
</reference>
<dbReference type="InterPro" id="IPR036704">
    <property type="entry name" value="RraA/RraA-like_sf"/>
</dbReference>
<dbReference type="Pfam" id="PF03737">
    <property type="entry name" value="RraA-like"/>
    <property type="match status" value="1"/>
</dbReference>
<dbReference type="SUPFAM" id="SSF89562">
    <property type="entry name" value="RraA-like"/>
    <property type="match status" value="1"/>
</dbReference>
<name>A0ABP0MX55_9DINO</name>
<dbReference type="Proteomes" id="UP001642464">
    <property type="component" value="Unassembled WGS sequence"/>
</dbReference>
<proteinExistence type="predicted"/>
<accession>A0ABP0MX55</accession>
<evidence type="ECO:0000313" key="1">
    <source>
        <dbReference type="EMBL" id="CAK9056097.1"/>
    </source>
</evidence>
<dbReference type="Gene3D" id="3.50.30.40">
    <property type="entry name" value="Ribonuclease E inhibitor RraA/RraA-like"/>
    <property type="match status" value="1"/>
</dbReference>
<dbReference type="PANTHER" id="PTHR33254:SF4">
    <property type="entry name" value="4-HYDROXY-4-METHYL-2-OXOGLUTARATE ALDOLASE 3-RELATED"/>
    <property type="match status" value="1"/>
</dbReference>